<organism evidence="1 2">
    <name type="scientific">Smallanthus sonchifolius</name>
    <dbReference type="NCBI Taxonomy" id="185202"/>
    <lineage>
        <taxon>Eukaryota</taxon>
        <taxon>Viridiplantae</taxon>
        <taxon>Streptophyta</taxon>
        <taxon>Embryophyta</taxon>
        <taxon>Tracheophyta</taxon>
        <taxon>Spermatophyta</taxon>
        <taxon>Magnoliopsida</taxon>
        <taxon>eudicotyledons</taxon>
        <taxon>Gunneridae</taxon>
        <taxon>Pentapetalae</taxon>
        <taxon>asterids</taxon>
        <taxon>campanulids</taxon>
        <taxon>Asterales</taxon>
        <taxon>Asteraceae</taxon>
        <taxon>Asteroideae</taxon>
        <taxon>Heliantheae alliance</taxon>
        <taxon>Millerieae</taxon>
        <taxon>Smallanthus</taxon>
    </lineage>
</organism>
<keyword evidence="2" id="KW-1185">Reference proteome</keyword>
<protein>
    <submittedName>
        <fullName evidence="1">Uncharacterized protein</fullName>
    </submittedName>
</protein>
<comment type="caution">
    <text evidence="1">The sequence shown here is derived from an EMBL/GenBank/DDBJ whole genome shotgun (WGS) entry which is preliminary data.</text>
</comment>
<name>A0ACB9IRL5_9ASTR</name>
<sequence>MVGKGKGPSFIRKFAPASYYERKTNETTKENNEETESTTFKSLREIGNPSVPYNPSRSLHSAPTAGSYNVTPIYSRNFHDGYVDMPYENNPEKEERADSIIPYIPYYETIPIPAPHINENASGSEREQMLLNRIAELKQEKAEVETRNALNHNSSKDESIGNNYGHIEKKRKLVGCTYKMFQDCKPYNFSRREGGISTLRWIEKTESVLAISKCAEKDKAYSTKLFEYARIVPHLSTPESNLIMRYIWDLIGEIHDMVKVAKCENLDDAMDLGVSLTSSLIRNQEEGKKRKEYGQGPSRSKKSNFTPRNNSSLSECPKCRKRYLVQCRTRLFCIFCKMTGHKTESCFKKKQITCFECGETGHIKINCPKLKKPDGTGPKPTYVVKKNVRAFVLRTNEAAGMPDVIMASNEARIICDKKDIELRSKGNILTIHGDKLSNSVGIISTLKATKYLRKGCLAYLVSVTTDTGKKIEDVPVVAEFPDVFPDELPGIPPEREVEFRINLVPGTAPIAKASYRLAPTEMVELKKQLDELLEKGFIRPSPSPWGAPVLFGARCFSKINLRSSYHQLKVQEEDIPKTAFRTRYGHYEFTVMSFGLTNAPAAFMDMMNRVCKPYLDKFIIVFIDDILIYSMSKEDHANHLKILLELLRNENFYAKFSKCEFWLSEVHFLGHVINADGIQVDPIKIEVVSKWEIPKSPTEIRSFVELAGYYRRFIQDFSRIAVPLTSLTHKSVKYEWGPKQFEAFKTLKQKLTQAPILALLDGNEGFSVYGDASHIGFGCVLMQGSKVIAYASRQLKTHEKNYTTHDLELGAIIFALKLWRHYLYGVKFTVLTDHKSLRYIFSQKELNMRQRHWMEVLNDYDYEICYDEGKTNVVADALSRKEHEKPK</sequence>
<reference evidence="1 2" key="2">
    <citation type="journal article" date="2022" name="Mol. Ecol. Resour.">
        <title>The genomes of chicory, endive, great burdock and yacon provide insights into Asteraceae paleo-polyploidization history and plant inulin production.</title>
        <authorList>
            <person name="Fan W."/>
            <person name="Wang S."/>
            <person name="Wang H."/>
            <person name="Wang A."/>
            <person name="Jiang F."/>
            <person name="Liu H."/>
            <person name="Zhao H."/>
            <person name="Xu D."/>
            <person name="Zhang Y."/>
        </authorList>
    </citation>
    <scope>NUCLEOTIDE SEQUENCE [LARGE SCALE GENOMIC DNA]</scope>
    <source>
        <strain evidence="2">cv. Yunnan</strain>
        <tissue evidence="1">Leaves</tissue>
    </source>
</reference>
<dbReference type="Proteomes" id="UP001056120">
    <property type="component" value="Linkage Group LG07"/>
</dbReference>
<gene>
    <name evidence="1" type="ORF">L1987_19740</name>
</gene>
<dbReference type="EMBL" id="CM042024">
    <property type="protein sequence ID" value="KAI3810130.1"/>
    <property type="molecule type" value="Genomic_DNA"/>
</dbReference>
<proteinExistence type="predicted"/>
<accession>A0ACB9IRL5</accession>
<reference evidence="2" key="1">
    <citation type="journal article" date="2022" name="Mol. Ecol. Resour.">
        <title>The genomes of chicory, endive, great burdock and yacon provide insights into Asteraceae palaeo-polyploidization history and plant inulin production.</title>
        <authorList>
            <person name="Fan W."/>
            <person name="Wang S."/>
            <person name="Wang H."/>
            <person name="Wang A."/>
            <person name="Jiang F."/>
            <person name="Liu H."/>
            <person name="Zhao H."/>
            <person name="Xu D."/>
            <person name="Zhang Y."/>
        </authorList>
    </citation>
    <scope>NUCLEOTIDE SEQUENCE [LARGE SCALE GENOMIC DNA]</scope>
    <source>
        <strain evidence="2">cv. Yunnan</strain>
    </source>
</reference>
<evidence type="ECO:0000313" key="1">
    <source>
        <dbReference type="EMBL" id="KAI3810130.1"/>
    </source>
</evidence>
<evidence type="ECO:0000313" key="2">
    <source>
        <dbReference type="Proteomes" id="UP001056120"/>
    </source>
</evidence>